<proteinExistence type="predicted"/>
<keyword evidence="4" id="KW-1185">Reference proteome</keyword>
<feature type="compositionally biased region" description="Basic and acidic residues" evidence="1">
    <location>
        <begin position="7"/>
        <end position="21"/>
    </location>
</feature>
<dbReference type="Pfam" id="PF13360">
    <property type="entry name" value="PQQ_2"/>
    <property type="match status" value="1"/>
</dbReference>
<dbReference type="OrthoDB" id="3757373at2"/>
<name>A0A3B0ADU1_9ACTN</name>
<dbReference type="Proteomes" id="UP000279968">
    <property type="component" value="Unassembled WGS sequence"/>
</dbReference>
<evidence type="ECO:0000259" key="2">
    <source>
        <dbReference type="Pfam" id="PF13360"/>
    </source>
</evidence>
<accession>A0A3B0ADU1</accession>
<evidence type="ECO:0000256" key="1">
    <source>
        <dbReference type="SAM" id="MobiDB-lite"/>
    </source>
</evidence>
<evidence type="ECO:0000313" key="4">
    <source>
        <dbReference type="Proteomes" id="UP000279968"/>
    </source>
</evidence>
<dbReference type="InterPro" id="IPR011047">
    <property type="entry name" value="Quinoprotein_ADH-like_sf"/>
</dbReference>
<feature type="domain" description="Pyrrolo-quinoline quinone repeat" evidence="2">
    <location>
        <begin position="105"/>
        <end position="275"/>
    </location>
</feature>
<sequence length="429" mass="45827">MTVIDLGELRDHPKPSPDRPRPRAAGRPLRTALVSLLVLGTLAGAAPAPGRVAAVVPSSPVGKAFVVGDLVVVDEPVDGVTSGDRDLTAYPMPERPANPPPRAEPLWRVRVPVGGYIQWIEPHDDTLLLTVNSRAEADGETIALHARTGQVRWRQPGIARSGRTGSLFLQRMRDDGAWTLRAVDPGSGQLAWSLRDLRSSPNYRLRDGAVDRVVVFGPGSGVEVRDPASGAVLARADPPPGASAELSGLVADDLVLFIDDQTVTAYDLDRLERRWVVPLPAVESVGVCGEVLCVWVRDGGLQALDPATGALRWRTSGWDAVMEARSGRLLVATLRDNRSRYGVLDASTGGQIADLGDWSLLASVAPDGPLVGIRPGRGGRLTPYELDLADVRLRVLDAIPGASELCQAGPSAMMCRRPDGSFGVWRWPA</sequence>
<dbReference type="Gene3D" id="2.130.10.10">
    <property type="entry name" value="YVTN repeat-like/Quinoprotein amine dehydrogenase"/>
    <property type="match status" value="1"/>
</dbReference>
<gene>
    <name evidence="3" type="ORF">D7193_03925</name>
</gene>
<dbReference type="AlphaFoldDB" id="A0A3B0ADU1"/>
<protein>
    <recommendedName>
        <fullName evidence="2">Pyrrolo-quinoline quinone repeat domain-containing protein</fullName>
    </recommendedName>
</protein>
<feature type="region of interest" description="Disordered" evidence="1">
    <location>
        <begin position="82"/>
        <end position="103"/>
    </location>
</feature>
<comment type="caution">
    <text evidence="3">The sequence shown here is derived from an EMBL/GenBank/DDBJ whole genome shotgun (WGS) entry which is preliminary data.</text>
</comment>
<dbReference type="RefSeq" id="WP_120777973.1">
    <property type="nucleotide sequence ID" value="NZ_JBHLUP010000009.1"/>
</dbReference>
<evidence type="ECO:0000313" key="3">
    <source>
        <dbReference type="EMBL" id="RKN57786.1"/>
    </source>
</evidence>
<reference evidence="3 4" key="1">
    <citation type="journal article" date="2015" name="Int. J. Syst. Evol. Microbiol.">
        <title>Micromonospora costi sp. nov., isolated from a leaf of Costus speciosus.</title>
        <authorList>
            <person name="Thawai C."/>
        </authorList>
    </citation>
    <scope>NUCLEOTIDE SEQUENCE [LARGE SCALE GENOMIC DNA]</scope>
    <source>
        <strain evidence="3 4">CS1-12</strain>
    </source>
</reference>
<feature type="compositionally biased region" description="Pro residues" evidence="1">
    <location>
        <begin position="93"/>
        <end position="103"/>
    </location>
</feature>
<dbReference type="SUPFAM" id="SSF50998">
    <property type="entry name" value="Quinoprotein alcohol dehydrogenase-like"/>
    <property type="match status" value="1"/>
</dbReference>
<dbReference type="InterPro" id="IPR002372">
    <property type="entry name" value="PQQ_rpt_dom"/>
</dbReference>
<dbReference type="InterPro" id="IPR015943">
    <property type="entry name" value="WD40/YVTN_repeat-like_dom_sf"/>
</dbReference>
<feature type="region of interest" description="Disordered" evidence="1">
    <location>
        <begin position="1"/>
        <end position="26"/>
    </location>
</feature>
<organism evidence="3 4">
    <name type="scientific">Micromonospora costi</name>
    <dbReference type="NCBI Taxonomy" id="1530042"/>
    <lineage>
        <taxon>Bacteria</taxon>
        <taxon>Bacillati</taxon>
        <taxon>Actinomycetota</taxon>
        <taxon>Actinomycetes</taxon>
        <taxon>Micromonosporales</taxon>
        <taxon>Micromonosporaceae</taxon>
        <taxon>Micromonospora</taxon>
    </lineage>
</organism>
<dbReference type="EMBL" id="RBAN01000001">
    <property type="protein sequence ID" value="RKN57786.1"/>
    <property type="molecule type" value="Genomic_DNA"/>
</dbReference>